<dbReference type="Proteomes" id="UP000803884">
    <property type="component" value="Unassembled WGS sequence"/>
</dbReference>
<dbReference type="Pfam" id="PF13634">
    <property type="entry name" value="Nucleoporin_FG"/>
    <property type="match status" value="4"/>
</dbReference>
<feature type="compositionally biased region" description="Acidic residues" evidence="10">
    <location>
        <begin position="1126"/>
        <end position="1140"/>
    </location>
</feature>
<feature type="compositionally biased region" description="Polar residues" evidence="10">
    <location>
        <begin position="158"/>
        <end position="173"/>
    </location>
</feature>
<dbReference type="FunFam" id="1.10.10.2360:FF:000001">
    <property type="entry name" value="Nuclear pore complex protein Nup98-Nup96"/>
    <property type="match status" value="1"/>
</dbReference>
<feature type="compositionally biased region" description="Polar residues" evidence="10">
    <location>
        <begin position="452"/>
        <end position="477"/>
    </location>
</feature>
<feature type="compositionally biased region" description="Basic and acidic residues" evidence="10">
    <location>
        <begin position="853"/>
        <end position="869"/>
    </location>
</feature>
<dbReference type="GO" id="GO:0006405">
    <property type="term" value="P:RNA export from nucleus"/>
    <property type="evidence" value="ECO:0007669"/>
    <property type="project" value="TreeGrafter"/>
</dbReference>
<feature type="region of interest" description="Disordered" evidence="10">
    <location>
        <begin position="207"/>
        <end position="243"/>
    </location>
</feature>
<evidence type="ECO:0000256" key="10">
    <source>
        <dbReference type="SAM" id="MobiDB-lite"/>
    </source>
</evidence>
<keyword evidence="3" id="KW-0813">Transport</keyword>
<feature type="compositionally biased region" description="Polar residues" evidence="10">
    <location>
        <begin position="61"/>
        <end position="70"/>
    </location>
</feature>
<dbReference type="InterPro" id="IPR021967">
    <property type="entry name" value="Nup98_C"/>
</dbReference>
<sequence length="2033" mass="210767">MSFGFGSGNTGSTFGGFGSNNNNNNTNTSGGSLFGGNTSTSGGFGSGGATGGFGSGNASNPFGQNKTTFGSPAATSGGGMFGGAGTSTTGGFGSGGGFGSTNNTANTGFGSTNTSGGGLFGQSKPATGGFGSSTAAPSGGGLFGSSNTGGGFGSTNTAQSNPFGGSSTATSNPFGGGASGTTGGFGASNTNNTGSGFAFGGNNNASATGNANQGTSGTPFQAVTEKDGSSSQTSSYQSITMQQPYQAKSFEELRVEDYMQNRRLPQSGSFGGGSTFGGFGQSNSTAAPAAQTGGGLFGGGSSTGGFGASNTNTGFGANANSNTGSGFGASNTGGGLFGAKPATGGGLFGNNAASSGTSTGGFGATSGSGGGLFGNNQQSNTGSAFGGGSTGAFGSTNNNTSGGGLFGQSNQTQNKPAFGGFGSSTTNTGTTGGFGQTNNSSQPQQGGGLFGNNASSTGGFGASNTGGSLFGGQQNKPASGGLFGGSTTGTSNTGGGLFGGANNSNTNTQSGGFGQSTGNTGGGLFGSNNNNQSANTGGSLFGNNQNKPAGGGLFGSSTTGSNTGGGLFGNNNQQSSNTGGSLFGNNQTQQNTGGSLFGGQQNKPAGGSLFGNSTGGGGSLFGNTQNQSSGGLFGGGNNTNQTGGSSLFGNNNQNQNQGAGSSLFGGSQQQQPQQNQLTATLTGDPYGNAQLFSSLAAPSPPVGPLATPLSGAKAPPKPRTSLLSSVRGSTPMLGASQSMTPRTRPGYGFSYSAYNSPSSASQSLTPGAAGLLRPTGSFGSSLSGKLSKSFSSSNLRGDAPPEGQSLLRTPAAGQSSLLLGNGNGSFGSGSARKLKIDRNLRTDLFGDNTPKQKQVEGAKDQDSMRKRVSFDQTAEETPAKPTAANSLVVREEEENNTPTGTPEAPRVNGSALDSVPEESNTPKATASPKSRKPLDPGDYFTSPSLKVLKGMSRQQLQNIGHFTVGRENVGRVEFGRNGHVDLSTVPLDSICGDIVRLKPRNATVYEDDDSKPPMGEGLNVPSTIFLEQSWPRSSRASGVTTQSKLSAAKELEVHKRRLARVYGTTFKDYDPETGVWSFTVEHFTTYGLDDSDDEAELEDGTDMLDLQPKIPSSMRNGTATHRSEESSDSEIESPDLGEPEDTFEFKLSRRSQQEDLNVPGGFEDVQQNNNAKSFLGVGDVPVSEMPRDEHIMSGGLGESYMDGPFIEAGDAIQEAAPGSVEKYHSSILGDDESDQEVPGSYRAEPMPPRSILKPTAHLQSFASPEKVAELPWEEQLQRTISPKKRDRQALRDLQGPLARAQPDYESTESPLKKSLFSASQLGQSHLATKSAKKNATGFGASTTGAQSHLGKSQAFTTGMDLINSLWGQAPKEPKAKEFAEMPYQANRRRVSASNMTEDDAKFHDSFKPSFDGQNTLVYAVPGSAVELSGDMKQAIKPLVSEGRDVRFAKFTAPEDVDSQTLELQKNHTELLKSDDDQHEVPRAITPSEVSFATLARIETGHSTLGSQEKAIWALSSILFDPLDVCAGDLLQGMSQEQIDEYEPRLRLDRLQIFWSEYISATVDAQLKNTKSAEEKALLLLTKGDVAAACQLLMDASDAKLATLVAQLPGSETTREVMKEQIQMWQQRKDWSEFSDAHKALYSILAGELCTIPGLTGAAEDRTAQFCLSERFGLDWQQSLALRLQYGGHENIINAVSSYVLSLKEGKELVKPLPASGFDDAENTLLGLLRLHALKEAQVEQLFDSATVSGSPLNSRLAWQLATILEAKDLCDLSDDKLNALTLDFASQLESAGSWTKAAWVLLHLSETPARTIAIQSLLERSAAQLPSPDLDHDNTLMDDDSSSWSLASIQIPTSLIWEAKAVYAHAVLREPALQAQWLLYTGTDEAFAEAHDVLCGSVGPRAVIEKDYGDLRELLACFDRFGARDFAGWKHGGKVYADFLRLVEMGGAKRQGRDGRNTCWVLRKGLEGVEEGSRALEVRVAIGEMWKVLGEVEREVGMGSKWEFEDMEVDAGGQGSGALGLLEGYRSALGVVV</sequence>
<feature type="region of interest" description="Disordered" evidence="10">
    <location>
        <begin position="24"/>
        <end position="48"/>
    </location>
</feature>
<feature type="compositionally biased region" description="Low complexity" evidence="10">
    <location>
        <begin position="782"/>
        <end position="793"/>
    </location>
</feature>
<accession>A0AB34KX34</accession>
<feature type="compositionally biased region" description="Low complexity" evidence="10">
    <location>
        <begin position="875"/>
        <end position="884"/>
    </location>
</feature>
<evidence type="ECO:0000256" key="5">
    <source>
        <dbReference type="ARBA" id="ARBA00022816"/>
    </source>
</evidence>
<keyword evidence="8" id="KW-0906">Nuclear pore complex</keyword>
<evidence type="ECO:0000256" key="4">
    <source>
        <dbReference type="ARBA" id="ARBA00022813"/>
    </source>
</evidence>
<protein>
    <recommendedName>
        <fullName evidence="11">Peptidase S59 domain-containing protein</fullName>
    </recommendedName>
</protein>
<organism evidence="12 13">
    <name type="scientific">Cladosporium halotolerans</name>
    <dbReference type="NCBI Taxonomy" id="1052096"/>
    <lineage>
        <taxon>Eukaryota</taxon>
        <taxon>Fungi</taxon>
        <taxon>Dikarya</taxon>
        <taxon>Ascomycota</taxon>
        <taxon>Pezizomycotina</taxon>
        <taxon>Dothideomycetes</taxon>
        <taxon>Dothideomycetidae</taxon>
        <taxon>Cladosporiales</taxon>
        <taxon>Cladosporiaceae</taxon>
        <taxon>Cladosporium</taxon>
    </lineage>
</organism>
<evidence type="ECO:0000259" key="11">
    <source>
        <dbReference type="PROSITE" id="PS51434"/>
    </source>
</evidence>
<dbReference type="Pfam" id="PF12110">
    <property type="entry name" value="Nup96"/>
    <property type="match status" value="1"/>
</dbReference>
<dbReference type="PROSITE" id="PS51434">
    <property type="entry name" value="NUP_C"/>
    <property type="match status" value="1"/>
</dbReference>
<keyword evidence="13" id="KW-1185">Reference proteome</keyword>
<dbReference type="GO" id="GO:0003723">
    <property type="term" value="F:RNA binding"/>
    <property type="evidence" value="ECO:0007669"/>
    <property type="project" value="TreeGrafter"/>
</dbReference>
<feature type="compositionally biased region" description="Polar residues" evidence="10">
    <location>
        <begin position="583"/>
        <end position="603"/>
    </location>
</feature>
<keyword evidence="4" id="KW-0068">Autocatalytic cleavage</keyword>
<feature type="compositionally biased region" description="Low complexity" evidence="10">
    <location>
        <begin position="569"/>
        <end position="580"/>
    </location>
</feature>
<comment type="caution">
    <text evidence="12">The sequence shown here is derived from an EMBL/GenBank/DDBJ whole genome shotgun (WGS) entry which is preliminary data.</text>
</comment>
<evidence type="ECO:0000256" key="8">
    <source>
        <dbReference type="ARBA" id="ARBA00023132"/>
    </source>
</evidence>
<feature type="compositionally biased region" description="Low complexity" evidence="10">
    <location>
        <begin position="621"/>
        <end position="630"/>
    </location>
</feature>
<feature type="compositionally biased region" description="Gly residues" evidence="10">
    <location>
        <begin position="174"/>
        <end position="186"/>
    </location>
</feature>
<dbReference type="GO" id="GO:0017056">
    <property type="term" value="F:structural constituent of nuclear pore"/>
    <property type="evidence" value="ECO:0007669"/>
    <property type="project" value="InterPro"/>
</dbReference>
<dbReference type="InterPro" id="IPR025574">
    <property type="entry name" value="Nucleoporin_FG_rpt"/>
</dbReference>
<feature type="region of interest" description="Disordered" evidence="10">
    <location>
        <begin position="1156"/>
        <end position="1176"/>
    </location>
</feature>
<dbReference type="RefSeq" id="XP_069231916.1">
    <property type="nucleotide sequence ID" value="XM_069370999.1"/>
</dbReference>
<dbReference type="Gene3D" id="1.25.40.690">
    <property type="match status" value="1"/>
</dbReference>
<feature type="region of interest" description="Disordered" evidence="10">
    <location>
        <begin position="116"/>
        <end position="135"/>
    </location>
</feature>
<evidence type="ECO:0000256" key="1">
    <source>
        <dbReference type="ARBA" id="ARBA00004567"/>
    </source>
</evidence>
<dbReference type="GO" id="GO:0044614">
    <property type="term" value="C:nuclear pore cytoplasmic filaments"/>
    <property type="evidence" value="ECO:0007669"/>
    <property type="project" value="TreeGrafter"/>
</dbReference>
<dbReference type="InterPro" id="IPR036903">
    <property type="entry name" value="Nup98_auto-Pept-S59_dom_sf"/>
</dbReference>
<dbReference type="GO" id="GO:0008139">
    <property type="term" value="F:nuclear localization sequence binding"/>
    <property type="evidence" value="ECO:0007669"/>
    <property type="project" value="TreeGrafter"/>
</dbReference>
<comment type="subcellular location">
    <subcellularLocation>
        <location evidence="1">Nucleus</location>
        <location evidence="1">Nuclear pore complex</location>
    </subcellularLocation>
</comment>
<dbReference type="InterPro" id="IPR007230">
    <property type="entry name" value="Nup98_auto-Pept-S59_dom"/>
</dbReference>
<feature type="compositionally biased region" description="Low complexity" evidence="10">
    <location>
        <begin position="24"/>
        <end position="41"/>
    </location>
</feature>
<keyword evidence="9" id="KW-0539">Nucleus</keyword>
<proteinExistence type="inferred from homology"/>
<evidence type="ECO:0000256" key="3">
    <source>
        <dbReference type="ARBA" id="ARBA00022448"/>
    </source>
</evidence>
<feature type="compositionally biased region" description="Gly residues" evidence="10">
    <location>
        <begin position="292"/>
        <end position="307"/>
    </location>
</feature>
<feature type="region of interest" description="Disordered" evidence="10">
    <location>
        <begin position="842"/>
        <end position="938"/>
    </location>
</feature>
<dbReference type="GO" id="GO:0006606">
    <property type="term" value="P:protein import into nucleus"/>
    <property type="evidence" value="ECO:0007669"/>
    <property type="project" value="TreeGrafter"/>
</dbReference>
<keyword evidence="7" id="KW-0811">Translocation</keyword>
<reference evidence="12 13" key="1">
    <citation type="journal article" date="2020" name="Microbiol. Resour. Announc.">
        <title>Draft Genome Sequence of a Cladosporium Species Isolated from the Mesophotic Ascidian Didemnum maculosum.</title>
        <authorList>
            <person name="Gioti A."/>
            <person name="Siaperas R."/>
            <person name="Nikolaivits E."/>
            <person name="Le Goff G."/>
            <person name="Ouazzani J."/>
            <person name="Kotoulas G."/>
            <person name="Topakas E."/>
        </authorList>
    </citation>
    <scope>NUCLEOTIDE SEQUENCE [LARGE SCALE GENOMIC DNA]</scope>
    <source>
        <strain evidence="12 13">TM138-S3</strain>
    </source>
</reference>
<dbReference type="SUPFAM" id="SSF82215">
    <property type="entry name" value="C-terminal autoproteolytic domain of nucleoporin nup98"/>
    <property type="match status" value="1"/>
</dbReference>
<feature type="compositionally biased region" description="Low complexity" evidence="10">
    <location>
        <begin position="500"/>
        <end position="510"/>
    </location>
</feature>
<feature type="region of interest" description="Disordered" evidence="10">
    <location>
        <begin position="1101"/>
        <end position="1140"/>
    </location>
</feature>
<dbReference type="Gene3D" id="3.30.1610.10">
    <property type="entry name" value="Peptidase S59, nucleoporin"/>
    <property type="match status" value="1"/>
</dbReference>
<feature type="compositionally biased region" description="Gly residues" evidence="10">
    <location>
        <begin position="141"/>
        <end position="153"/>
    </location>
</feature>
<feature type="region of interest" description="Disordered" evidence="10">
    <location>
        <begin position="141"/>
        <end position="187"/>
    </location>
</feature>
<evidence type="ECO:0000256" key="9">
    <source>
        <dbReference type="ARBA" id="ARBA00023242"/>
    </source>
</evidence>
<feature type="region of interest" description="Disordered" evidence="10">
    <location>
        <begin position="369"/>
        <end position="744"/>
    </location>
</feature>
<feature type="compositionally biased region" description="Gly residues" evidence="10">
    <location>
        <begin position="269"/>
        <end position="280"/>
    </location>
</feature>
<feature type="domain" description="Peptidase S59" evidence="11">
    <location>
        <begin position="936"/>
        <end position="1083"/>
    </location>
</feature>
<feature type="compositionally biased region" description="Low complexity" evidence="10">
    <location>
        <begin position="374"/>
        <end position="383"/>
    </location>
</feature>
<name>A0AB34KX34_9PEZI</name>
<feature type="compositionally biased region" description="Gly residues" evidence="10">
    <location>
        <begin position="481"/>
        <end position="499"/>
    </location>
</feature>
<keyword evidence="5" id="KW-0509">mRNA transport</keyword>
<feature type="compositionally biased region" description="Low complexity" evidence="10">
    <location>
        <begin position="308"/>
        <end position="324"/>
    </location>
</feature>
<feature type="region of interest" description="Disordered" evidence="10">
    <location>
        <begin position="782"/>
        <end position="808"/>
    </location>
</feature>
<dbReference type="EMBL" id="JAAQHG020000006">
    <property type="protein sequence ID" value="KAL1588811.1"/>
    <property type="molecule type" value="Genomic_DNA"/>
</dbReference>
<dbReference type="GO" id="GO:0051028">
    <property type="term" value="P:mRNA transport"/>
    <property type="evidence" value="ECO:0007669"/>
    <property type="project" value="UniProtKB-KW"/>
</dbReference>
<evidence type="ECO:0000256" key="7">
    <source>
        <dbReference type="ARBA" id="ARBA00023010"/>
    </source>
</evidence>
<dbReference type="GO" id="GO:0000973">
    <property type="term" value="P:post-transcriptional tethering of RNA polymerase II gene DNA at nuclear periphery"/>
    <property type="evidence" value="ECO:0007669"/>
    <property type="project" value="TreeGrafter"/>
</dbReference>
<feature type="compositionally biased region" description="Polar residues" evidence="10">
    <location>
        <begin position="534"/>
        <end position="547"/>
    </location>
</feature>
<dbReference type="PANTHER" id="PTHR23198:SF6">
    <property type="entry name" value="NUCLEAR PORE COMPLEX PROTEIN NUP98-NUP96"/>
    <property type="match status" value="1"/>
</dbReference>
<feature type="compositionally biased region" description="Gly residues" evidence="10">
    <location>
        <begin position="511"/>
        <end position="525"/>
    </location>
</feature>
<feature type="compositionally biased region" description="Gly residues" evidence="10">
    <location>
        <begin position="325"/>
        <end position="344"/>
    </location>
</feature>
<evidence type="ECO:0000313" key="13">
    <source>
        <dbReference type="Proteomes" id="UP000803884"/>
    </source>
</evidence>
<evidence type="ECO:0000256" key="6">
    <source>
        <dbReference type="ARBA" id="ARBA00022927"/>
    </source>
</evidence>
<dbReference type="Pfam" id="PF04096">
    <property type="entry name" value="Nucleoporin2"/>
    <property type="match status" value="1"/>
</dbReference>
<dbReference type="PANTHER" id="PTHR23198">
    <property type="entry name" value="NUCLEOPORIN"/>
    <property type="match status" value="1"/>
</dbReference>
<feature type="compositionally biased region" description="Polar residues" evidence="10">
    <location>
        <begin position="917"/>
        <end position="928"/>
    </location>
</feature>
<evidence type="ECO:0000256" key="2">
    <source>
        <dbReference type="ARBA" id="ARBA00008926"/>
    </source>
</evidence>
<gene>
    <name evidence="12" type="ORF">WHR41_02393</name>
</gene>
<feature type="compositionally biased region" description="Low complexity" evidence="10">
    <location>
        <begin position="638"/>
        <end position="676"/>
    </location>
</feature>
<feature type="compositionally biased region" description="Low complexity" evidence="10">
    <location>
        <begin position="229"/>
        <end position="243"/>
    </location>
</feature>
<dbReference type="InterPro" id="IPR037665">
    <property type="entry name" value="Nucleoporin_S59-like"/>
</dbReference>
<comment type="similarity">
    <text evidence="2">Belongs to the nucleoporin GLFG family.</text>
</comment>
<dbReference type="GO" id="GO:0034398">
    <property type="term" value="P:telomere tethering at nuclear periphery"/>
    <property type="evidence" value="ECO:0007669"/>
    <property type="project" value="TreeGrafter"/>
</dbReference>
<dbReference type="GeneID" id="96003837"/>
<keyword evidence="6" id="KW-0653">Protein transport</keyword>
<feature type="region of interest" description="Disordered" evidence="10">
    <location>
        <begin position="263"/>
        <end position="344"/>
    </location>
</feature>
<dbReference type="Gene3D" id="1.10.10.2360">
    <property type="match status" value="1"/>
</dbReference>
<feature type="region of interest" description="Disordered" evidence="10">
    <location>
        <begin position="55"/>
        <end position="74"/>
    </location>
</feature>
<evidence type="ECO:0000313" key="12">
    <source>
        <dbReference type="EMBL" id="KAL1588811.1"/>
    </source>
</evidence>